<keyword evidence="1" id="KW-1133">Transmembrane helix</keyword>
<evidence type="ECO:0000313" key="3">
    <source>
        <dbReference type="Proteomes" id="UP001380186"/>
    </source>
</evidence>
<feature type="transmembrane region" description="Helical" evidence="1">
    <location>
        <begin position="88"/>
        <end position="114"/>
    </location>
</feature>
<dbReference type="EMBL" id="AP029022">
    <property type="protein sequence ID" value="BEV03284.1"/>
    <property type="molecule type" value="Genomic_DNA"/>
</dbReference>
<reference evidence="2 3" key="1">
    <citation type="journal article" date="2020" name="Microbes Environ.">
        <title>Synthetic bacterial community of duckweed: a simple and stable system to study plant-microbe interactions.</title>
        <authorList>
            <person name="Ishizawa H."/>
            <person name="Tada M."/>
            <person name="Kuroda M."/>
            <person name="Inoue D."/>
            <person name="Futamata H."/>
            <person name="Ike M."/>
        </authorList>
    </citation>
    <scope>NUCLEOTIDE SEQUENCE [LARGE SCALE GENOMIC DNA]</scope>
    <source>
        <strain evidence="2 3">DW100</strain>
    </source>
</reference>
<name>A0ABN7CAA5_9FLAO</name>
<dbReference type="RefSeq" id="WP_338614243.1">
    <property type="nucleotide sequence ID" value="NZ_AP029022.1"/>
</dbReference>
<evidence type="ECO:0000256" key="1">
    <source>
        <dbReference type="SAM" id="Phobius"/>
    </source>
</evidence>
<dbReference type="Proteomes" id="UP001380186">
    <property type="component" value="Chromosome"/>
</dbReference>
<keyword evidence="1" id="KW-0812">Transmembrane</keyword>
<keyword evidence="1" id="KW-0472">Membrane</keyword>
<accession>A0ABN7CAA5</accession>
<feature type="transmembrane region" description="Helical" evidence="1">
    <location>
        <begin position="30"/>
        <end position="49"/>
    </location>
</feature>
<protein>
    <submittedName>
        <fullName evidence="2">Uncharacterized protein</fullName>
    </submittedName>
</protein>
<feature type="transmembrane region" description="Helical" evidence="1">
    <location>
        <begin position="61"/>
        <end position="81"/>
    </location>
</feature>
<evidence type="ECO:0000313" key="2">
    <source>
        <dbReference type="EMBL" id="BEV03284.1"/>
    </source>
</evidence>
<sequence length="121" mass="14331">MSRFTQKREKVYKNVMNIYKNRDQLLKKTSTNVILVFMFFLLSHILFLQRYDFLSNEFLNNYLYLLIINMLIILISSAVTTGKEIRTVYVIILICMFIFLIIYSLFLVLLSGLAKAHINGY</sequence>
<gene>
    <name evidence="2" type="ORF">CRDW_06580</name>
</gene>
<keyword evidence="3" id="KW-1185">Reference proteome</keyword>
<organism evidence="2 3">
    <name type="scientific">Chryseobacterium gambrini</name>
    <dbReference type="NCBI Taxonomy" id="373672"/>
    <lineage>
        <taxon>Bacteria</taxon>
        <taxon>Pseudomonadati</taxon>
        <taxon>Bacteroidota</taxon>
        <taxon>Flavobacteriia</taxon>
        <taxon>Flavobacteriales</taxon>
        <taxon>Weeksellaceae</taxon>
        <taxon>Chryseobacterium group</taxon>
        <taxon>Chryseobacterium</taxon>
    </lineage>
</organism>
<proteinExistence type="predicted"/>